<keyword evidence="1" id="KW-0812">Transmembrane</keyword>
<keyword evidence="1" id="KW-0472">Membrane</keyword>
<evidence type="ECO:0000256" key="1">
    <source>
        <dbReference type="SAM" id="Phobius"/>
    </source>
</evidence>
<dbReference type="AlphaFoldDB" id="W4J7T9"/>
<accession>W4J7T9</accession>
<dbReference type="EMBL" id="KI927240">
    <property type="protein sequence ID" value="ETW57686.1"/>
    <property type="molecule type" value="Genomic_DNA"/>
</dbReference>
<organism evidence="2 3">
    <name type="scientific">Plasmodium falciparum (isolate Palo Alto / Uganda)</name>
    <dbReference type="NCBI Taxonomy" id="57270"/>
    <lineage>
        <taxon>Eukaryota</taxon>
        <taxon>Sar</taxon>
        <taxon>Alveolata</taxon>
        <taxon>Apicomplexa</taxon>
        <taxon>Aconoidasida</taxon>
        <taxon>Haemosporida</taxon>
        <taxon>Plasmodiidae</taxon>
        <taxon>Plasmodium</taxon>
        <taxon>Plasmodium (Laverania)</taxon>
    </lineage>
</organism>
<reference evidence="2 3" key="2">
    <citation type="submission" date="2013-02" db="EMBL/GenBank/DDBJ databases">
        <title>The Genome Sequence of Plasmodium falciparum Palo Alto/Uganda.</title>
        <authorList>
            <consortium name="The Broad Institute Genome Sequencing Platform"/>
            <consortium name="The Broad Institute Genome Sequencing Center for Infectious Disease"/>
            <person name="Neafsey D."/>
            <person name="Cheeseman I."/>
            <person name="Volkman S."/>
            <person name="Adams J."/>
            <person name="Walker B."/>
            <person name="Young S.K."/>
            <person name="Zeng Q."/>
            <person name="Gargeya S."/>
            <person name="Fitzgerald M."/>
            <person name="Haas B."/>
            <person name="Abouelleil A."/>
            <person name="Alvarado L."/>
            <person name="Arachchi H.M."/>
            <person name="Berlin A.M."/>
            <person name="Chapman S.B."/>
            <person name="Dewar J."/>
            <person name="Goldberg J."/>
            <person name="Griggs A."/>
            <person name="Gujja S."/>
            <person name="Hansen M."/>
            <person name="Howarth C."/>
            <person name="Imamovic A."/>
            <person name="Larimer J."/>
            <person name="McCowan C."/>
            <person name="Murphy C."/>
            <person name="Neiman D."/>
            <person name="Pearson M."/>
            <person name="Priest M."/>
            <person name="Roberts A."/>
            <person name="Saif S."/>
            <person name="Shea T."/>
            <person name="Sisk P."/>
            <person name="Sykes S."/>
            <person name="Wortman J."/>
            <person name="Nusbaum C."/>
            <person name="Birren B."/>
        </authorList>
    </citation>
    <scope>NUCLEOTIDE SEQUENCE [LARGE SCALE GENOMIC DNA]</scope>
    <source>
        <strain evidence="2 3">Palo Alto/Uganda</strain>
    </source>
</reference>
<sequence>MTTLCHTCIHTWFISWHTWFGGVSYVRGGILDPFILRLHPMHTILIRTSVHTIFLTTGFMVYPLFFEHLVLGRTTTCDKTPLVWYHYICGMTTTCVVLPRTSVYLTLRLDPLFF</sequence>
<proteinExistence type="predicted"/>
<dbReference type="Proteomes" id="UP000019103">
    <property type="component" value="Unassembled WGS sequence"/>
</dbReference>
<name>W4J7T9_PLAFP</name>
<protein>
    <submittedName>
        <fullName evidence="2">Uncharacterized protein</fullName>
    </submittedName>
</protein>
<gene>
    <name evidence="2" type="ORF">PFUGPA_00136</name>
</gene>
<feature type="transmembrane region" description="Helical" evidence="1">
    <location>
        <begin position="44"/>
        <end position="65"/>
    </location>
</feature>
<reference evidence="2 3" key="1">
    <citation type="submission" date="2013-02" db="EMBL/GenBank/DDBJ databases">
        <title>The Genome Annotation of Plasmodium falciparum Palo Alto/Uganda.</title>
        <authorList>
            <consortium name="The Broad Institute Genome Sequencing Platform"/>
            <consortium name="The Broad Institute Genome Sequencing Center for Infectious Disease"/>
            <person name="Neafsey D."/>
            <person name="Hoffman S."/>
            <person name="Volkman S."/>
            <person name="Rosenthal P."/>
            <person name="Walker B."/>
            <person name="Young S.K."/>
            <person name="Zeng Q."/>
            <person name="Gargeya S."/>
            <person name="Fitzgerald M."/>
            <person name="Haas B."/>
            <person name="Abouelleil A."/>
            <person name="Allen A.W."/>
            <person name="Alvarado L."/>
            <person name="Arachchi H.M."/>
            <person name="Berlin A.M."/>
            <person name="Chapman S.B."/>
            <person name="Gainer-Dewar J."/>
            <person name="Goldberg J."/>
            <person name="Griggs A."/>
            <person name="Gujja S."/>
            <person name="Hansen M."/>
            <person name="Howarth C."/>
            <person name="Imamovic A."/>
            <person name="Ireland A."/>
            <person name="Larimer J."/>
            <person name="McCowan C."/>
            <person name="Murphy C."/>
            <person name="Pearson M."/>
            <person name="Poon T.W."/>
            <person name="Priest M."/>
            <person name="Roberts A."/>
            <person name="Saif S."/>
            <person name="Shea T."/>
            <person name="Sisk P."/>
            <person name="Sykes S."/>
            <person name="Wortman J."/>
            <person name="Nusbaum C."/>
            <person name="Birren B."/>
        </authorList>
    </citation>
    <scope>NUCLEOTIDE SEQUENCE [LARGE SCALE GENOMIC DNA]</scope>
    <source>
        <strain evidence="2 3">Palo Alto/Uganda</strain>
    </source>
</reference>
<evidence type="ECO:0000313" key="3">
    <source>
        <dbReference type="Proteomes" id="UP000019103"/>
    </source>
</evidence>
<keyword evidence="1" id="KW-1133">Transmembrane helix</keyword>
<evidence type="ECO:0000313" key="2">
    <source>
        <dbReference type="EMBL" id="ETW57686.1"/>
    </source>
</evidence>
<feature type="transmembrane region" description="Helical" evidence="1">
    <location>
        <begin position="85"/>
        <end position="107"/>
    </location>
</feature>